<evidence type="ECO:0000313" key="3">
    <source>
        <dbReference type="Proteomes" id="UP000282311"/>
    </source>
</evidence>
<dbReference type="OrthoDB" id="2440830at2"/>
<dbReference type="EMBL" id="RBAH01000002">
    <property type="protein sequence ID" value="RKN86081.1"/>
    <property type="molecule type" value="Genomic_DNA"/>
</dbReference>
<feature type="transmembrane region" description="Helical" evidence="1">
    <location>
        <begin position="31"/>
        <end position="49"/>
    </location>
</feature>
<keyword evidence="3" id="KW-1185">Reference proteome</keyword>
<keyword evidence="1" id="KW-0472">Membrane</keyword>
<comment type="caution">
    <text evidence="2">The sequence shown here is derived from an EMBL/GenBank/DDBJ whole genome shotgun (WGS) entry which is preliminary data.</text>
</comment>
<evidence type="ECO:0000256" key="1">
    <source>
        <dbReference type="SAM" id="Phobius"/>
    </source>
</evidence>
<dbReference type="Proteomes" id="UP000282311">
    <property type="component" value="Unassembled WGS sequence"/>
</dbReference>
<keyword evidence="1" id="KW-0812">Transmembrane</keyword>
<accession>A0A3B0CMI1</accession>
<name>A0A3B0CMI1_9BACL</name>
<organism evidence="2 3">
    <name type="scientific">Paenibacillus ginsengarvi</name>
    <dbReference type="NCBI Taxonomy" id="400777"/>
    <lineage>
        <taxon>Bacteria</taxon>
        <taxon>Bacillati</taxon>
        <taxon>Bacillota</taxon>
        <taxon>Bacilli</taxon>
        <taxon>Bacillales</taxon>
        <taxon>Paenibacillaceae</taxon>
        <taxon>Paenibacillus</taxon>
    </lineage>
</organism>
<dbReference type="RefSeq" id="WP_120745773.1">
    <property type="nucleotide sequence ID" value="NZ_RBAH01000002.1"/>
</dbReference>
<evidence type="ECO:0000313" key="2">
    <source>
        <dbReference type="EMBL" id="RKN86081.1"/>
    </source>
</evidence>
<keyword evidence="1" id="KW-1133">Transmembrane helix</keyword>
<proteinExistence type="predicted"/>
<gene>
    <name evidence="2" type="ORF">D7M11_03450</name>
</gene>
<reference evidence="2 3" key="1">
    <citation type="journal article" date="2007" name="Int. J. Syst. Evol. Microbiol.">
        <title>Paenibacillus ginsengarvi sp. nov., isolated from soil from ginseng cultivation.</title>
        <authorList>
            <person name="Yoon M.H."/>
            <person name="Ten L.N."/>
            <person name="Im W.T."/>
        </authorList>
    </citation>
    <scope>NUCLEOTIDE SEQUENCE [LARGE SCALE GENOMIC DNA]</scope>
    <source>
        <strain evidence="2 3">KCTC 13059</strain>
    </source>
</reference>
<dbReference type="AlphaFoldDB" id="A0A3B0CMI1"/>
<sequence>MLAVFGILAAGTAILLIEMPFLQKGSKKEKWTFAITLVFALGLAIAKSVRAPLPNPLDLIAYLYKPLSDWVYNKLS</sequence>
<protein>
    <submittedName>
        <fullName evidence="2">Uncharacterized protein</fullName>
    </submittedName>
</protein>